<dbReference type="GO" id="GO:0016538">
    <property type="term" value="F:cyclin-dependent protein serine/threonine kinase regulator activity"/>
    <property type="evidence" value="ECO:0007669"/>
    <property type="project" value="InterPro"/>
</dbReference>
<feature type="compositionally biased region" description="Basic residues" evidence="3">
    <location>
        <begin position="335"/>
        <end position="344"/>
    </location>
</feature>
<accession>A0A177WIE3</accession>
<dbReference type="Pfam" id="PF16899">
    <property type="entry name" value="Cyclin_C_2"/>
    <property type="match status" value="1"/>
</dbReference>
<dbReference type="SMART" id="SM00385">
    <property type="entry name" value="CYCLIN"/>
    <property type="match status" value="1"/>
</dbReference>
<proteinExistence type="inferred from homology"/>
<evidence type="ECO:0000313" key="6">
    <source>
        <dbReference type="Proteomes" id="UP000077115"/>
    </source>
</evidence>
<keyword evidence="1 2" id="KW-0195">Cyclin</keyword>
<dbReference type="AlphaFoldDB" id="A0A177WIE3"/>
<feature type="domain" description="Cyclin-like" evidence="4">
    <location>
        <begin position="83"/>
        <end position="166"/>
    </location>
</feature>
<name>A0A177WIE3_BATDL</name>
<dbReference type="STRING" id="403673.A0A177WIE3"/>
<dbReference type="CDD" id="cd20524">
    <property type="entry name" value="CYCLIN_CCNH_rpt1"/>
    <property type="match status" value="1"/>
</dbReference>
<reference evidence="5 6" key="1">
    <citation type="submission" date="2006-10" db="EMBL/GenBank/DDBJ databases">
        <title>The Genome Sequence of Batrachochytrium dendrobatidis JEL423.</title>
        <authorList>
            <consortium name="The Broad Institute Genome Sequencing Platform"/>
            <person name="Birren B."/>
            <person name="Lander E."/>
            <person name="Galagan J."/>
            <person name="Cuomo C."/>
            <person name="Devon K."/>
            <person name="Jaffe D."/>
            <person name="Butler J."/>
            <person name="Alvarez P."/>
            <person name="Gnerre S."/>
            <person name="Grabherr M."/>
            <person name="Kleber M."/>
            <person name="Mauceli E."/>
            <person name="Brockman W."/>
            <person name="Young S."/>
            <person name="LaButti K."/>
            <person name="Sykes S."/>
            <person name="DeCaprio D."/>
            <person name="Crawford M."/>
            <person name="Koehrsen M."/>
            <person name="Engels R."/>
            <person name="Montgomery P."/>
            <person name="Pearson M."/>
            <person name="Howarth C."/>
            <person name="Larson L."/>
            <person name="White J."/>
            <person name="O'Leary S."/>
            <person name="Kodira C."/>
            <person name="Zeng Q."/>
            <person name="Yandava C."/>
            <person name="Alvarado L."/>
            <person name="Longcore J."/>
            <person name="James T."/>
        </authorList>
    </citation>
    <scope>NUCLEOTIDE SEQUENCE [LARGE SCALE GENOMIC DNA]</scope>
    <source>
        <strain evidence="5 6">JEL423</strain>
    </source>
</reference>
<dbReference type="Pfam" id="PF00134">
    <property type="entry name" value="Cyclin_N"/>
    <property type="match status" value="1"/>
</dbReference>
<evidence type="ECO:0000313" key="5">
    <source>
        <dbReference type="EMBL" id="OAJ39843.1"/>
    </source>
</evidence>
<comment type="similarity">
    <text evidence="2">Belongs to the cyclin family.</text>
</comment>
<organism evidence="5 6">
    <name type="scientific">Batrachochytrium dendrobatidis (strain JEL423)</name>
    <dbReference type="NCBI Taxonomy" id="403673"/>
    <lineage>
        <taxon>Eukaryota</taxon>
        <taxon>Fungi</taxon>
        <taxon>Fungi incertae sedis</taxon>
        <taxon>Chytridiomycota</taxon>
        <taxon>Chytridiomycota incertae sedis</taxon>
        <taxon>Chytridiomycetes</taxon>
        <taxon>Rhizophydiales</taxon>
        <taxon>Rhizophydiales incertae sedis</taxon>
        <taxon>Batrachochytrium</taxon>
    </lineage>
</organism>
<protein>
    <submittedName>
        <fullName evidence="5">Cyclin domain-containing protein</fullName>
    </submittedName>
</protein>
<dbReference type="EMBL" id="DS022303">
    <property type="protein sequence ID" value="OAJ39843.1"/>
    <property type="molecule type" value="Genomic_DNA"/>
</dbReference>
<dbReference type="InterPro" id="IPR031658">
    <property type="entry name" value="Cyclin_C_2"/>
</dbReference>
<dbReference type="VEuPathDB" id="FungiDB:BDEG_23650"/>
<dbReference type="InterPro" id="IPR043198">
    <property type="entry name" value="Cyclin/Ssn8"/>
</dbReference>
<evidence type="ECO:0000259" key="4">
    <source>
        <dbReference type="SMART" id="SM00385"/>
    </source>
</evidence>
<dbReference type="Proteomes" id="UP000077115">
    <property type="component" value="Unassembled WGS sequence"/>
</dbReference>
<dbReference type="InterPro" id="IPR013763">
    <property type="entry name" value="Cyclin-like_dom"/>
</dbReference>
<gene>
    <name evidence="5" type="ORF">BDEG_23650</name>
</gene>
<dbReference type="Gene3D" id="1.10.472.10">
    <property type="entry name" value="Cyclin-like"/>
    <property type="match status" value="2"/>
</dbReference>
<dbReference type="CDD" id="cd20525">
    <property type="entry name" value="CYCLIN_CCNH_rpt2"/>
    <property type="match status" value="1"/>
</dbReference>
<dbReference type="InterPro" id="IPR036915">
    <property type="entry name" value="Cyclin-like_sf"/>
</dbReference>
<feature type="region of interest" description="Disordered" evidence="3">
    <location>
        <begin position="335"/>
        <end position="354"/>
    </location>
</feature>
<dbReference type="SUPFAM" id="SSF47954">
    <property type="entry name" value="Cyclin-like"/>
    <property type="match status" value="2"/>
</dbReference>
<dbReference type="OrthoDB" id="340962at2759"/>
<sequence>MNNQTSAQHLYEQTSQYKHWQFTAEKLMEKRLQVNTDGVSRTLEALRLENELKQSESTDSSTSPGSECVTWKEQLDYCRFYEGKIIDYCKFFGFDKTVQATAIVFFKRFYLNNTVMDYDPKIILMTCLFLSTKVENSLMPLDEFLSKVPKSPDASVMIHLEFVLSKGIQFEYSVHHPYWPLHGFFLDIQTFIQSSQPRGKHPDLIKRLYAVYNQATDLITSSLISDALFMYMPSQIALAAIQEMASHVSTIAPIISAFITDRFQNETPERVQGLIQLLQAIRVDLCNAKELTVNKATAAVVASKLRLYSNPEFDPTSKLFALRKQEEEQQNEAKRLKKADKARHNRDQLATIVN</sequence>
<dbReference type="FunFam" id="1.10.472.10:FF:000258">
    <property type="entry name" value="Cyclin domain-containing protein"/>
    <property type="match status" value="1"/>
</dbReference>
<dbReference type="PANTHER" id="PTHR10026">
    <property type="entry name" value="CYCLIN"/>
    <property type="match status" value="1"/>
</dbReference>
<evidence type="ECO:0000256" key="3">
    <source>
        <dbReference type="SAM" id="MobiDB-lite"/>
    </source>
</evidence>
<dbReference type="InterPro" id="IPR006671">
    <property type="entry name" value="Cyclin_N"/>
</dbReference>
<evidence type="ECO:0000256" key="2">
    <source>
        <dbReference type="RuleBase" id="RU000383"/>
    </source>
</evidence>
<dbReference type="eggNOG" id="KOG2496">
    <property type="taxonomic scope" value="Eukaryota"/>
</dbReference>
<dbReference type="GO" id="GO:0006357">
    <property type="term" value="P:regulation of transcription by RNA polymerase II"/>
    <property type="evidence" value="ECO:0007669"/>
    <property type="project" value="InterPro"/>
</dbReference>
<reference evidence="5 6" key="2">
    <citation type="submission" date="2016-05" db="EMBL/GenBank/DDBJ databases">
        <title>Lineage-specific infection strategies underlie the spectrum of fungal disease in amphibians.</title>
        <authorList>
            <person name="Cuomo C.A."/>
            <person name="Farrer R.A."/>
            <person name="James T."/>
            <person name="Longcore J."/>
            <person name="Birren B."/>
        </authorList>
    </citation>
    <scope>NUCLEOTIDE SEQUENCE [LARGE SCALE GENOMIC DNA]</scope>
    <source>
        <strain evidence="5 6">JEL423</strain>
    </source>
</reference>
<evidence type="ECO:0000256" key="1">
    <source>
        <dbReference type="ARBA" id="ARBA00023127"/>
    </source>
</evidence>